<name>A0A8T0DQ74_9TREM</name>
<evidence type="ECO:0000313" key="2">
    <source>
        <dbReference type="Proteomes" id="UP000699462"/>
    </source>
</evidence>
<protein>
    <submittedName>
        <fullName evidence="1">Uncharacterized protein</fullName>
    </submittedName>
</protein>
<organism evidence="1 2">
    <name type="scientific">Paragonimus westermani</name>
    <dbReference type="NCBI Taxonomy" id="34504"/>
    <lineage>
        <taxon>Eukaryota</taxon>
        <taxon>Metazoa</taxon>
        <taxon>Spiralia</taxon>
        <taxon>Lophotrochozoa</taxon>
        <taxon>Platyhelminthes</taxon>
        <taxon>Trematoda</taxon>
        <taxon>Digenea</taxon>
        <taxon>Plagiorchiida</taxon>
        <taxon>Troglotremata</taxon>
        <taxon>Troglotrematidae</taxon>
        <taxon>Paragonimus</taxon>
    </lineage>
</organism>
<accession>A0A8T0DQ74</accession>
<evidence type="ECO:0000313" key="1">
    <source>
        <dbReference type="EMBL" id="KAF8568927.1"/>
    </source>
</evidence>
<sequence>MDISLLTRSLDDLIGCPKREKKNKVCKLLSIMGHPRTRLILSHNSELRNKNEKSKLFTWNSLLSSLLNVLMDELRSLTLGNQGEAKQSAELSAYFKLLSICAIHGSHGDQ</sequence>
<gene>
    <name evidence="1" type="ORF">P879_04357</name>
</gene>
<dbReference type="AlphaFoldDB" id="A0A8T0DQ74"/>
<dbReference type="EMBL" id="JTDF01002322">
    <property type="protein sequence ID" value="KAF8568927.1"/>
    <property type="molecule type" value="Genomic_DNA"/>
</dbReference>
<keyword evidence="2" id="KW-1185">Reference proteome</keyword>
<proteinExistence type="predicted"/>
<reference evidence="1 2" key="1">
    <citation type="submission" date="2019-07" db="EMBL/GenBank/DDBJ databases">
        <title>Annotation for the trematode Paragonimus westermani.</title>
        <authorList>
            <person name="Choi Y.-J."/>
        </authorList>
    </citation>
    <scope>NUCLEOTIDE SEQUENCE [LARGE SCALE GENOMIC DNA]</scope>
    <source>
        <strain evidence="1">180907_Pwestermani</strain>
    </source>
</reference>
<dbReference type="Proteomes" id="UP000699462">
    <property type="component" value="Unassembled WGS sequence"/>
</dbReference>
<comment type="caution">
    <text evidence="1">The sequence shown here is derived from an EMBL/GenBank/DDBJ whole genome shotgun (WGS) entry which is preliminary data.</text>
</comment>
<dbReference type="OrthoDB" id="10299024at2759"/>